<dbReference type="AlphaFoldDB" id="A0A8S4DIX5"/>
<dbReference type="SUPFAM" id="SSF81324">
    <property type="entry name" value="Voltage-gated potassium channels"/>
    <property type="match status" value="1"/>
</dbReference>
<dbReference type="InterPro" id="IPR028823">
    <property type="entry name" value="NALCN"/>
</dbReference>
<evidence type="ECO:0000256" key="2">
    <source>
        <dbReference type="ARBA" id="ARBA00022692"/>
    </source>
</evidence>
<dbReference type="InterPro" id="IPR027359">
    <property type="entry name" value="Volt_channel_dom_sf"/>
</dbReference>
<dbReference type="GO" id="GO:0032230">
    <property type="term" value="P:positive regulation of synaptic transmission, GABAergic"/>
    <property type="evidence" value="ECO:0007669"/>
    <property type="project" value="TreeGrafter"/>
</dbReference>
<feature type="domain" description="Ion transport" evidence="6">
    <location>
        <begin position="251"/>
        <end position="384"/>
    </location>
</feature>
<keyword evidence="4 5" id="KW-0472">Membrane</keyword>
<keyword evidence="3 5" id="KW-1133">Transmembrane helix</keyword>
<reference evidence="7" key="1">
    <citation type="submission" date="2020-11" db="EMBL/GenBank/DDBJ databases">
        <authorList>
            <person name="Whiteford S."/>
        </authorList>
    </citation>
    <scope>NUCLEOTIDE SEQUENCE</scope>
</reference>
<dbReference type="Proteomes" id="UP000653454">
    <property type="component" value="Unassembled WGS sequence"/>
</dbReference>
<feature type="domain" description="Ion transport" evidence="6">
    <location>
        <begin position="439"/>
        <end position="505"/>
    </location>
</feature>
<evidence type="ECO:0000256" key="5">
    <source>
        <dbReference type="SAM" id="Phobius"/>
    </source>
</evidence>
<evidence type="ECO:0000259" key="6">
    <source>
        <dbReference type="Pfam" id="PF00520"/>
    </source>
</evidence>
<gene>
    <name evidence="7" type="ORF">PLXY2_LOCUS2048</name>
</gene>
<dbReference type="Gene3D" id="1.20.120.350">
    <property type="entry name" value="Voltage-gated potassium channels. Chain C"/>
    <property type="match status" value="1"/>
</dbReference>
<dbReference type="EMBL" id="CAJHNJ030000005">
    <property type="protein sequence ID" value="CAG9099345.1"/>
    <property type="molecule type" value="Genomic_DNA"/>
</dbReference>
<feature type="transmembrane region" description="Helical" evidence="5">
    <location>
        <begin position="319"/>
        <end position="338"/>
    </location>
</feature>
<evidence type="ECO:0000256" key="1">
    <source>
        <dbReference type="ARBA" id="ARBA00004141"/>
    </source>
</evidence>
<evidence type="ECO:0000313" key="7">
    <source>
        <dbReference type="EMBL" id="CAG9099345.1"/>
    </source>
</evidence>
<dbReference type="GO" id="GO:0005261">
    <property type="term" value="F:monoatomic cation channel activity"/>
    <property type="evidence" value="ECO:0007669"/>
    <property type="project" value="InterPro"/>
</dbReference>
<comment type="subcellular location">
    <subcellularLocation>
        <location evidence="1">Membrane</location>
        <topology evidence="1">Multi-pass membrane protein</topology>
    </subcellularLocation>
</comment>
<sequence length="549" mass="61937">MLAAAGKAGLKPQGTISSAKQLRGDCNNHRLVLGDSAMLAAAGKAGLKPQGTISSAKQLRVDQKNCCLLLAVRGVLGIRAYVRGRRLVPSTHGWRDDAGTLNGSRPDTEKIFYASAGCGRFGSRSIRRSVRSGSIKLKQTYEHLLENGDIGAASRVVPSSRARPPYLDIRLLQAKRQQAEMRRNQREEDLRENHPLFDTPLLIVPRESRFRKICRAIVDARYDARLRDPVTGNERKVRYKSFHNFLGLVTYLDWVMIMATTLSCLSMMFETPTYRVMENFVLQIAEYGFVIFMSLELALKILADGLFFTPKAYLKDAAAVLDVFIYIVSLTFLCWMPRSVPPGSCAQMLMILRCVRPLRIFTLVPHMRKVVYELCRGFKEILLVGGSVPPGSCAQMLMILRCVRPLRIFTLVPHMRKVVYELCCGFKEILLVGGSVPPGSCAQMLMILRCVRPLRIFTLVPHMRKVVYELCRGFKEILLVSTLLILLMFVFASYGVQLYGGRLARCNDPTITRREECVGVFMRRVFVTKMKLRPGPSETFPSMLVPRVW</sequence>
<feature type="transmembrane region" description="Helical" evidence="5">
    <location>
        <begin position="245"/>
        <end position="269"/>
    </location>
</feature>
<feature type="transmembrane region" description="Helical" evidence="5">
    <location>
        <begin position="477"/>
        <end position="496"/>
    </location>
</feature>
<comment type="caution">
    <text evidence="7">The sequence shown here is derived from an EMBL/GenBank/DDBJ whole genome shotgun (WGS) entry which is preliminary data.</text>
</comment>
<dbReference type="GO" id="GO:0032224">
    <property type="term" value="P:positive regulation of synaptic transmission, cholinergic"/>
    <property type="evidence" value="ECO:0007669"/>
    <property type="project" value="TreeGrafter"/>
</dbReference>
<organism evidence="7 8">
    <name type="scientific">Plutella xylostella</name>
    <name type="common">Diamondback moth</name>
    <name type="synonym">Plutella maculipennis</name>
    <dbReference type="NCBI Taxonomy" id="51655"/>
    <lineage>
        <taxon>Eukaryota</taxon>
        <taxon>Metazoa</taxon>
        <taxon>Ecdysozoa</taxon>
        <taxon>Arthropoda</taxon>
        <taxon>Hexapoda</taxon>
        <taxon>Insecta</taxon>
        <taxon>Pterygota</taxon>
        <taxon>Neoptera</taxon>
        <taxon>Endopterygota</taxon>
        <taxon>Lepidoptera</taxon>
        <taxon>Glossata</taxon>
        <taxon>Ditrysia</taxon>
        <taxon>Yponomeutoidea</taxon>
        <taxon>Plutellidae</taxon>
        <taxon>Plutella</taxon>
    </lineage>
</organism>
<feature type="transmembrane region" description="Helical" evidence="5">
    <location>
        <begin position="289"/>
        <end position="307"/>
    </location>
</feature>
<dbReference type="InterPro" id="IPR005821">
    <property type="entry name" value="Ion_trans_dom"/>
</dbReference>
<dbReference type="PANTHER" id="PTHR46141">
    <property type="entry name" value="SODIUM LEAK CHANNEL NON-SELECTIVE PROTEIN"/>
    <property type="match status" value="1"/>
</dbReference>
<name>A0A8S4DIX5_PLUXY</name>
<protein>
    <submittedName>
        <fullName evidence="7">(diamondback moth) hypothetical protein</fullName>
    </submittedName>
</protein>
<accession>A0A8S4DIX5</accession>
<proteinExistence type="predicted"/>
<keyword evidence="2 5" id="KW-0812">Transmembrane</keyword>
<dbReference type="Pfam" id="PF00520">
    <property type="entry name" value="Ion_trans"/>
    <property type="match status" value="2"/>
</dbReference>
<dbReference type="FunFam" id="1.20.120.350:FF:000034">
    <property type="entry name" value="Sodium leak channel non-selective protein"/>
    <property type="match status" value="1"/>
</dbReference>
<evidence type="ECO:0000313" key="8">
    <source>
        <dbReference type="Proteomes" id="UP000653454"/>
    </source>
</evidence>
<evidence type="ECO:0000256" key="4">
    <source>
        <dbReference type="ARBA" id="ARBA00023136"/>
    </source>
</evidence>
<keyword evidence="8" id="KW-1185">Reference proteome</keyword>
<dbReference type="GO" id="GO:0005886">
    <property type="term" value="C:plasma membrane"/>
    <property type="evidence" value="ECO:0007669"/>
    <property type="project" value="TreeGrafter"/>
</dbReference>
<dbReference type="PANTHER" id="PTHR46141:SF1">
    <property type="entry name" value="SODIUM LEAK CHANNEL NALCN"/>
    <property type="match status" value="1"/>
</dbReference>
<evidence type="ECO:0000256" key="3">
    <source>
        <dbReference type="ARBA" id="ARBA00022989"/>
    </source>
</evidence>